<proteinExistence type="predicted"/>
<accession>A0A0G0I9R7</accession>
<evidence type="ECO:0000313" key="3">
    <source>
        <dbReference type="Proteomes" id="UP000034366"/>
    </source>
</evidence>
<feature type="transmembrane region" description="Helical" evidence="1">
    <location>
        <begin position="6"/>
        <end position="28"/>
    </location>
</feature>
<evidence type="ECO:0000313" key="2">
    <source>
        <dbReference type="EMBL" id="KKQ47720.1"/>
    </source>
</evidence>
<dbReference type="AlphaFoldDB" id="A0A0G0I9R7"/>
<reference evidence="2 3" key="1">
    <citation type="journal article" date="2015" name="Nature">
        <title>rRNA introns, odd ribosomes, and small enigmatic genomes across a large radiation of phyla.</title>
        <authorList>
            <person name="Brown C.T."/>
            <person name="Hug L.A."/>
            <person name="Thomas B.C."/>
            <person name="Sharon I."/>
            <person name="Castelle C.J."/>
            <person name="Singh A."/>
            <person name="Wilkins M.J."/>
            <person name="Williams K.H."/>
            <person name="Banfield J.F."/>
        </authorList>
    </citation>
    <scope>NUCLEOTIDE SEQUENCE [LARGE SCALE GENOMIC DNA]</scope>
</reference>
<comment type="caution">
    <text evidence="2">The sequence shown here is derived from an EMBL/GenBank/DDBJ whole genome shotgun (WGS) entry which is preliminary data.</text>
</comment>
<dbReference type="Proteomes" id="UP000034366">
    <property type="component" value="Unassembled WGS sequence"/>
</dbReference>
<protein>
    <submittedName>
        <fullName evidence="2">Uncharacterized protein</fullName>
    </submittedName>
</protein>
<keyword evidence="1" id="KW-0472">Membrane</keyword>
<organism evidence="2 3">
    <name type="scientific">Candidatus Woesebacteria bacterium GW2011_GWD1_38_10</name>
    <dbReference type="NCBI Taxonomy" id="1618592"/>
    <lineage>
        <taxon>Bacteria</taxon>
        <taxon>Candidatus Woeseibacteriota</taxon>
    </lineage>
</organism>
<keyword evidence="1" id="KW-1133">Transmembrane helix</keyword>
<gene>
    <name evidence="2" type="ORF">US67_C0047G0007</name>
</gene>
<keyword evidence="1" id="KW-0812">Transmembrane</keyword>
<name>A0A0G0I9R7_9BACT</name>
<dbReference type="EMBL" id="LBTW01000047">
    <property type="protein sequence ID" value="KKQ47720.1"/>
    <property type="molecule type" value="Genomic_DNA"/>
</dbReference>
<evidence type="ECO:0000256" key="1">
    <source>
        <dbReference type="SAM" id="Phobius"/>
    </source>
</evidence>
<sequence length="84" mass="9596">MNKKTNIWLIVSGVYILLIFLVYLWLIFPSLVKPKVLKKTNVPSLSVSGIKEADNLFTNLGKEWVGYAVEPNLSEYVFGETEEF</sequence>